<organism evidence="2 3">
    <name type="scientific">Actinocorallia aurantiaca</name>
    <dbReference type="NCBI Taxonomy" id="46204"/>
    <lineage>
        <taxon>Bacteria</taxon>
        <taxon>Bacillati</taxon>
        <taxon>Actinomycetota</taxon>
        <taxon>Actinomycetes</taxon>
        <taxon>Streptosporangiales</taxon>
        <taxon>Thermomonosporaceae</taxon>
        <taxon>Actinocorallia</taxon>
    </lineage>
</organism>
<sequence>MSRKLTLAKLPVSLGAYALFFRIPAGLNVLGALMLLFQALLFLLFFLG</sequence>
<dbReference type="RefSeq" id="WP_344449735.1">
    <property type="nucleotide sequence ID" value="NZ_BAAATZ010000006.1"/>
</dbReference>
<evidence type="ECO:0000313" key="2">
    <source>
        <dbReference type="EMBL" id="GAA2723110.1"/>
    </source>
</evidence>
<keyword evidence="1" id="KW-0472">Membrane</keyword>
<keyword evidence="1" id="KW-1133">Transmembrane helix</keyword>
<comment type="caution">
    <text evidence="2">The sequence shown here is derived from an EMBL/GenBank/DDBJ whole genome shotgun (WGS) entry which is preliminary data.</text>
</comment>
<evidence type="ECO:0000313" key="3">
    <source>
        <dbReference type="Proteomes" id="UP001501842"/>
    </source>
</evidence>
<keyword evidence="1" id="KW-0812">Transmembrane</keyword>
<feature type="transmembrane region" description="Helical" evidence="1">
    <location>
        <begin position="28"/>
        <end position="47"/>
    </location>
</feature>
<name>A0ABN3U403_9ACTN</name>
<keyword evidence="3" id="KW-1185">Reference proteome</keyword>
<accession>A0ABN3U403</accession>
<proteinExistence type="predicted"/>
<dbReference type="EMBL" id="BAAATZ010000006">
    <property type="protein sequence ID" value="GAA2723110.1"/>
    <property type="molecule type" value="Genomic_DNA"/>
</dbReference>
<reference evidence="2 3" key="1">
    <citation type="journal article" date="2019" name="Int. J. Syst. Evol. Microbiol.">
        <title>The Global Catalogue of Microorganisms (GCM) 10K type strain sequencing project: providing services to taxonomists for standard genome sequencing and annotation.</title>
        <authorList>
            <consortium name="The Broad Institute Genomics Platform"/>
            <consortium name="The Broad Institute Genome Sequencing Center for Infectious Disease"/>
            <person name="Wu L."/>
            <person name="Ma J."/>
        </authorList>
    </citation>
    <scope>NUCLEOTIDE SEQUENCE [LARGE SCALE GENOMIC DNA]</scope>
    <source>
        <strain evidence="2 3">JCM 8201</strain>
    </source>
</reference>
<gene>
    <name evidence="2" type="ORF">GCM10010439_17560</name>
</gene>
<protein>
    <submittedName>
        <fullName evidence="2">Uncharacterized protein</fullName>
    </submittedName>
</protein>
<evidence type="ECO:0000256" key="1">
    <source>
        <dbReference type="SAM" id="Phobius"/>
    </source>
</evidence>
<dbReference type="Proteomes" id="UP001501842">
    <property type="component" value="Unassembled WGS sequence"/>
</dbReference>